<dbReference type="Gene3D" id="1.10.287.1240">
    <property type="match status" value="1"/>
</dbReference>
<keyword evidence="11 13" id="KW-0234">DNA repair</keyword>
<dbReference type="Pfam" id="PF00929">
    <property type="entry name" value="RNase_T"/>
    <property type="match status" value="1"/>
</dbReference>
<dbReference type="FunFam" id="3.30.420.10:FF:000033">
    <property type="entry name" value="Exodeoxyribonuclease I"/>
    <property type="match status" value="1"/>
</dbReference>
<dbReference type="EC" id="3.1.11.1" evidence="2 13"/>
<feature type="domain" description="ExoI SH3-like" evidence="16">
    <location>
        <begin position="195"/>
        <end position="352"/>
    </location>
</feature>
<feature type="binding site" evidence="15">
    <location>
        <position position="8"/>
    </location>
    <ligand>
        <name>Mg(2+)</name>
        <dbReference type="ChEBI" id="CHEBI:18420"/>
        <label>1</label>
    </ligand>
</feature>
<keyword evidence="7 13" id="KW-0378">Hydrolase</keyword>
<dbReference type="PROSITE" id="PS51785">
    <property type="entry name" value="EXOI_C"/>
    <property type="match status" value="1"/>
</dbReference>
<keyword evidence="10" id="KW-0238">DNA-binding</keyword>
<evidence type="ECO:0000256" key="2">
    <source>
        <dbReference type="ARBA" id="ARBA00012108"/>
    </source>
</evidence>
<evidence type="ECO:0000256" key="10">
    <source>
        <dbReference type="ARBA" id="ARBA00023125"/>
    </source>
</evidence>
<evidence type="ECO:0000256" key="14">
    <source>
        <dbReference type="PIRSR" id="PIRSR000977-1"/>
    </source>
</evidence>
<proteinExistence type="predicted"/>
<dbReference type="PIRSF" id="PIRSF000977">
    <property type="entry name" value="Exodeoxyribonuclease_I"/>
    <property type="match status" value="1"/>
</dbReference>
<evidence type="ECO:0000256" key="15">
    <source>
        <dbReference type="PIRSR" id="PIRSR000977-2"/>
    </source>
</evidence>
<organism evidence="18 19">
    <name type="scientific">Simiduia agarivorans (strain DSM 21679 / JCM 13881 / BCRC 17597 / SA1)</name>
    <dbReference type="NCBI Taxonomy" id="1117647"/>
    <lineage>
        <taxon>Bacteria</taxon>
        <taxon>Pseudomonadati</taxon>
        <taxon>Pseudomonadota</taxon>
        <taxon>Gammaproteobacteria</taxon>
        <taxon>Cellvibrionales</taxon>
        <taxon>Cellvibrionaceae</taxon>
        <taxon>Simiduia</taxon>
    </lineage>
</organism>
<evidence type="ECO:0000256" key="12">
    <source>
        <dbReference type="ARBA" id="ARBA00046792"/>
    </source>
</evidence>
<evidence type="ECO:0000256" key="11">
    <source>
        <dbReference type="ARBA" id="ARBA00023204"/>
    </source>
</evidence>
<dbReference type="PROSITE" id="PS51784">
    <property type="entry name" value="EXOI_SH3"/>
    <property type="match status" value="1"/>
</dbReference>
<dbReference type="InterPro" id="IPR013520">
    <property type="entry name" value="Ribonucl_H"/>
</dbReference>
<keyword evidence="4 13" id="KW-0540">Nuclease</keyword>
<feature type="binding site" evidence="15">
    <location>
        <position position="10"/>
    </location>
    <ligand>
        <name>Mg(2+)</name>
        <dbReference type="ChEBI" id="CHEBI:18420"/>
        <label>2</label>
    </ligand>
</feature>
<dbReference type="STRING" id="1117647.M5M_08055"/>
<dbReference type="InterPro" id="IPR038649">
    <property type="entry name" value="EXOI_SH3_sf"/>
</dbReference>
<dbReference type="InterPro" id="IPR034747">
    <property type="entry name" value="EXOI_SH3"/>
</dbReference>
<dbReference type="eggNOG" id="COG2925">
    <property type="taxonomic scope" value="Bacteria"/>
</dbReference>
<sequence>MTSLYWHDYETWGATPAKDKPAQFAGVRTDEALNIIGEPLMIYAKPTADLLPQPEACLITGITPQKALAEGLPEPAFMARIHAEFAVPGTCAVGYNSLRFDGEVTRYGLYRNFYDPYRTEWADGNSRWDLIDLARMTYALRPDGIEWPLREDGSPSFKLEHLSAANGFEHANAHDALSDVYATIDLARLIRARQPKLYDYAFALRDKRHAGQMFDWVKRTPVLHTSSRFPAARGCTALVMPLATHPTNKNAVIVYDLSVDPSALLTLDAETVRERLYTAGDVLAAQGLDSIALKLVHLNKSPMLSPVSVLTPALEQRLQLDMATARQHWKQLATADAVALQAKLAKVYGESGFAEPNDPEQQLYGGFIPDQDKNAMARVHTVEPHQLASIHFDDRRLSKLLSRYRARHFPETLTPDEQLAWEEWRYERLTNPDAGASIVMEDYFERLAQLRDDPAYADRRALLDALEAWGDGLL</sequence>
<dbReference type="GO" id="GO:0003677">
    <property type="term" value="F:DNA binding"/>
    <property type="evidence" value="ECO:0007669"/>
    <property type="project" value="UniProtKB-KW"/>
</dbReference>
<evidence type="ECO:0000256" key="8">
    <source>
        <dbReference type="ARBA" id="ARBA00022839"/>
    </source>
</evidence>
<dbReference type="InterPro" id="IPR012337">
    <property type="entry name" value="RNaseH-like_sf"/>
</dbReference>
<dbReference type="Pfam" id="PF26016">
    <property type="entry name" value="ExoI_C"/>
    <property type="match status" value="1"/>
</dbReference>
<name>K4KKQ2_SIMAS</name>
<keyword evidence="19" id="KW-1185">Reference proteome</keyword>
<reference evidence="18 19" key="1">
    <citation type="journal article" date="2013" name="Genome Announc.">
        <title>Complete genome sequence of Simiduia agarivorans SA1(T), a marine bacterium able to degrade a variety of polysaccharides.</title>
        <authorList>
            <person name="Lin S.Y."/>
            <person name="Shieh W.Y."/>
            <person name="Chen J.S."/>
            <person name="Tang S.L."/>
        </authorList>
    </citation>
    <scope>NUCLEOTIDE SEQUENCE [LARGE SCALE GENOMIC DNA]</scope>
    <source>
        <strain evidence="19">DSM 21679 / JCM 13881 / BCRC 17597 / SA1</strain>
    </source>
</reference>
<dbReference type="HOGENOM" id="CLU_043508_1_1_6"/>
<dbReference type="Pfam" id="PF08411">
    <property type="entry name" value="ExoI_SH3"/>
    <property type="match status" value="1"/>
</dbReference>
<dbReference type="NCBIfam" id="NF008746">
    <property type="entry name" value="PRK11779.1"/>
    <property type="match status" value="1"/>
</dbReference>
<evidence type="ECO:0000256" key="5">
    <source>
        <dbReference type="ARBA" id="ARBA00022723"/>
    </source>
</evidence>
<feature type="binding site" evidence="14">
    <location>
        <position position="158"/>
    </location>
    <ligand>
        <name>substrate</name>
    </ligand>
</feature>
<dbReference type="InterPro" id="IPR036397">
    <property type="entry name" value="RNaseH_sf"/>
</dbReference>
<keyword evidence="9 15" id="KW-0460">Magnesium</keyword>
<feature type="binding site" evidence="15">
    <location>
        <position position="179"/>
    </location>
    <ligand>
        <name>Mg(2+)</name>
        <dbReference type="ChEBI" id="CHEBI:18420"/>
        <label>2</label>
    </ligand>
</feature>
<evidence type="ECO:0000259" key="16">
    <source>
        <dbReference type="PROSITE" id="PS51784"/>
    </source>
</evidence>
<comment type="catalytic activity">
    <reaction evidence="1 13">
        <text>Exonucleolytic cleavage in the 3'- to 5'-direction to yield nucleoside 5'-phosphates.</text>
        <dbReference type="EC" id="3.1.11.1"/>
    </reaction>
</comment>
<dbReference type="Proteomes" id="UP000000466">
    <property type="component" value="Chromosome"/>
</dbReference>
<dbReference type="Gene3D" id="3.30.1520.20">
    <property type="entry name" value="Exonuclease ExoI, domain 2"/>
    <property type="match status" value="1"/>
</dbReference>
<protein>
    <recommendedName>
        <fullName evidence="3 13">Exodeoxyribonuclease I</fullName>
        <ecNumber evidence="2 13">3.1.11.1</ecNumber>
    </recommendedName>
</protein>
<keyword evidence="6 13" id="KW-0227">DNA damage</keyword>
<evidence type="ECO:0000313" key="19">
    <source>
        <dbReference type="Proteomes" id="UP000000466"/>
    </source>
</evidence>
<dbReference type="EMBL" id="CP003746">
    <property type="protein sequence ID" value="AFU98800.1"/>
    <property type="molecule type" value="Genomic_DNA"/>
</dbReference>
<dbReference type="GO" id="GO:0046872">
    <property type="term" value="F:metal ion binding"/>
    <property type="evidence" value="ECO:0007669"/>
    <property type="project" value="UniProtKB-KW"/>
</dbReference>
<keyword evidence="5 15" id="KW-0479">Metal-binding</keyword>
<dbReference type="GO" id="GO:0008310">
    <property type="term" value="F:single-stranded DNA 3'-5' DNA exonuclease activity"/>
    <property type="evidence" value="ECO:0007669"/>
    <property type="project" value="UniProtKB-EC"/>
</dbReference>
<feature type="binding site" evidence="14">
    <location>
        <position position="10"/>
    </location>
    <ligand>
        <name>substrate</name>
    </ligand>
</feature>
<gene>
    <name evidence="18" type="primary">sbcB</name>
    <name evidence="18" type="ordered locus">M5M_08055</name>
</gene>
<accession>K4KKQ2</accession>
<dbReference type="RefSeq" id="WP_015046965.1">
    <property type="nucleotide sequence ID" value="NC_018868.3"/>
</dbReference>
<dbReference type="InterPro" id="IPR058561">
    <property type="entry name" value="Exonuc_1_C"/>
</dbReference>
<dbReference type="KEGG" id="saga:M5M_08055"/>
<evidence type="ECO:0000256" key="6">
    <source>
        <dbReference type="ARBA" id="ARBA00022763"/>
    </source>
</evidence>
<dbReference type="AlphaFoldDB" id="K4KKQ2"/>
<dbReference type="CDD" id="cd06138">
    <property type="entry name" value="ExoI_N"/>
    <property type="match status" value="1"/>
</dbReference>
<dbReference type="InterPro" id="IPR013620">
    <property type="entry name" value="Exonuc_1_SH3"/>
</dbReference>
<dbReference type="InterPro" id="IPR023607">
    <property type="entry name" value="Exodeoxyribonuclease_I"/>
</dbReference>
<keyword evidence="8 13" id="KW-0269">Exonuclease</keyword>
<evidence type="ECO:0000256" key="7">
    <source>
        <dbReference type="ARBA" id="ARBA00022801"/>
    </source>
</evidence>
<evidence type="ECO:0000313" key="18">
    <source>
        <dbReference type="EMBL" id="AFU98800.1"/>
    </source>
</evidence>
<evidence type="ECO:0000256" key="3">
    <source>
        <dbReference type="ARBA" id="ARBA00019900"/>
    </source>
</evidence>
<evidence type="ECO:0000256" key="4">
    <source>
        <dbReference type="ARBA" id="ARBA00022722"/>
    </source>
</evidence>
<evidence type="ECO:0000256" key="1">
    <source>
        <dbReference type="ARBA" id="ARBA00000563"/>
    </source>
</evidence>
<evidence type="ECO:0000256" key="9">
    <source>
        <dbReference type="ARBA" id="ARBA00022842"/>
    </source>
</evidence>
<comment type="subunit">
    <text evidence="12">Monomer. Interacts with ssb (via C-terminus); this interaction stimulates the exonuclease activity by recruiting the enzyme to its substrate.</text>
</comment>
<dbReference type="Gene3D" id="3.30.420.10">
    <property type="entry name" value="Ribonuclease H-like superfamily/Ribonuclease H"/>
    <property type="match status" value="1"/>
</dbReference>
<dbReference type="SUPFAM" id="SSF53098">
    <property type="entry name" value="Ribonuclease H-like"/>
    <property type="match status" value="1"/>
</dbReference>
<dbReference type="Gene3D" id="1.20.1280.70">
    <property type="entry name" value="Exonuclease ExoI, domain 3"/>
    <property type="match status" value="1"/>
</dbReference>
<dbReference type="GO" id="GO:0006281">
    <property type="term" value="P:DNA repair"/>
    <property type="evidence" value="ECO:0007669"/>
    <property type="project" value="UniProtKB-KW"/>
</dbReference>
<evidence type="ECO:0000259" key="17">
    <source>
        <dbReference type="PROSITE" id="PS51785"/>
    </source>
</evidence>
<evidence type="ECO:0000256" key="13">
    <source>
        <dbReference type="PIRNR" id="PIRNR000977"/>
    </source>
</evidence>
<dbReference type="OrthoDB" id="9763470at2"/>
<comment type="cofactor">
    <cofactor evidence="15">
        <name>Mg(2+)</name>
        <dbReference type="ChEBI" id="CHEBI:18420"/>
    </cofactor>
    <text evidence="15">Binds 2 Mg(2+) ions per monomer.</text>
</comment>
<feature type="domain" description="ExoI C-terminal" evidence="17">
    <location>
        <begin position="355"/>
        <end position="474"/>
    </location>
</feature>